<feature type="compositionally biased region" description="Basic and acidic residues" evidence="1">
    <location>
        <begin position="43"/>
        <end position="57"/>
    </location>
</feature>
<dbReference type="Gene3D" id="1.10.287.950">
    <property type="entry name" value="Methyl-accepting chemotaxis protein"/>
    <property type="match status" value="1"/>
</dbReference>
<reference evidence="2" key="1">
    <citation type="submission" date="2020-05" db="EMBL/GenBank/DDBJ databases">
        <title>Phylogenomic resolution of chytrid fungi.</title>
        <authorList>
            <person name="Stajich J.E."/>
            <person name="Amses K."/>
            <person name="Simmons R."/>
            <person name="Seto K."/>
            <person name="Myers J."/>
            <person name="Bonds A."/>
            <person name="Quandt C.A."/>
            <person name="Barry K."/>
            <person name="Liu P."/>
            <person name="Grigoriev I."/>
            <person name="Longcore J.E."/>
            <person name="James T.Y."/>
        </authorList>
    </citation>
    <scope>NUCLEOTIDE SEQUENCE</scope>
    <source>
        <strain evidence="2">JEL0318</strain>
    </source>
</reference>
<feature type="compositionally biased region" description="Acidic residues" evidence="1">
    <location>
        <begin position="78"/>
        <end position="100"/>
    </location>
</feature>
<keyword evidence="3" id="KW-1185">Reference proteome</keyword>
<dbReference type="AlphaFoldDB" id="A0AAD5S3Q7"/>
<dbReference type="Proteomes" id="UP001212841">
    <property type="component" value="Unassembled WGS sequence"/>
</dbReference>
<comment type="caution">
    <text evidence="2">The sequence shown here is derived from an EMBL/GenBank/DDBJ whole genome shotgun (WGS) entry which is preliminary data.</text>
</comment>
<sequence>ADGDFQPARFPKRNLRQLDPNTPKTVPKKRPSLRGSNLTEDDDVKRDDRSDEHETRPRTRTSMFRRPSRLAQQFQSVAEDESEEEEQQQQYESDYEEEEEERRPVVSLETEYVEVPGFRLANKLFIFQPTEEPGFFASTLQSIRDIRIVQLLQPVFRPFQWAASHLLSALLFVLNTFILRPCSWIFDTFIAGPYNWLSEVIAPSKALMILLALGATYLILQKGPTEPPQHLKPTPPINRAAVSPLPEPFPDAPVRKDGWLSNCFWGSSPVAIPSATQYQPGYAMSDVDVGKIHDRIANVERSVQTLQGRVDSEVKDLRKQSQDAADALKAVRALAENKEGNVQEFQRHLKTLEDTVKGLGVSELQEDVQRLATLKSDGTTKNAKEFNEAVRKVESDIEKIHHRFAQVDERVDSIDKRLLLVEERTVPEFVKNKVLEVVNQHVPNLLVAEFGEDGKVEMKPAFWKYLQEKLVHREEYSAGVKGLEAMVRSVGDGLSERIKGLDVVGREEFRKEAEAIRRE</sequence>
<organism evidence="2 3">
    <name type="scientific">Rhizophlyctis rosea</name>
    <dbReference type="NCBI Taxonomy" id="64517"/>
    <lineage>
        <taxon>Eukaryota</taxon>
        <taxon>Fungi</taxon>
        <taxon>Fungi incertae sedis</taxon>
        <taxon>Chytridiomycota</taxon>
        <taxon>Chytridiomycota incertae sedis</taxon>
        <taxon>Chytridiomycetes</taxon>
        <taxon>Rhizophlyctidales</taxon>
        <taxon>Rhizophlyctidaceae</taxon>
        <taxon>Rhizophlyctis</taxon>
    </lineage>
</organism>
<feature type="non-terminal residue" evidence="2">
    <location>
        <position position="519"/>
    </location>
</feature>
<name>A0AAD5S3Q7_9FUNG</name>
<feature type="region of interest" description="Disordered" evidence="1">
    <location>
        <begin position="1"/>
        <end position="104"/>
    </location>
</feature>
<proteinExistence type="predicted"/>
<gene>
    <name evidence="2" type="ORF">HK097_003374</name>
</gene>
<accession>A0AAD5S3Q7</accession>
<evidence type="ECO:0000313" key="2">
    <source>
        <dbReference type="EMBL" id="KAJ3037831.1"/>
    </source>
</evidence>
<evidence type="ECO:0000256" key="1">
    <source>
        <dbReference type="SAM" id="MobiDB-lite"/>
    </source>
</evidence>
<protein>
    <submittedName>
        <fullName evidence="2">Uncharacterized protein</fullName>
    </submittedName>
</protein>
<dbReference type="EMBL" id="JADGJD010001793">
    <property type="protein sequence ID" value="KAJ3037831.1"/>
    <property type="molecule type" value="Genomic_DNA"/>
</dbReference>
<evidence type="ECO:0000313" key="3">
    <source>
        <dbReference type="Proteomes" id="UP001212841"/>
    </source>
</evidence>